<dbReference type="AlphaFoldDB" id="A0A0D2PL10"/>
<dbReference type="EMBL" id="KN817565">
    <property type="protein sequence ID" value="KJA20615.1"/>
    <property type="molecule type" value="Genomic_DNA"/>
</dbReference>
<feature type="compositionally biased region" description="Low complexity" evidence="2">
    <location>
        <begin position="189"/>
        <end position="198"/>
    </location>
</feature>
<dbReference type="Proteomes" id="UP000054270">
    <property type="component" value="Unassembled WGS sequence"/>
</dbReference>
<evidence type="ECO:0000256" key="2">
    <source>
        <dbReference type="SAM" id="MobiDB-lite"/>
    </source>
</evidence>
<feature type="coiled-coil region" evidence="1">
    <location>
        <begin position="244"/>
        <end position="299"/>
    </location>
</feature>
<keyword evidence="4" id="KW-1185">Reference proteome</keyword>
<feature type="region of interest" description="Disordered" evidence="2">
    <location>
        <begin position="597"/>
        <end position="616"/>
    </location>
</feature>
<accession>A0A0D2PL10</accession>
<feature type="region of interest" description="Disordered" evidence="2">
    <location>
        <begin position="142"/>
        <end position="219"/>
    </location>
</feature>
<organism evidence="3 4">
    <name type="scientific">Hypholoma sublateritium (strain FD-334 SS-4)</name>
    <dbReference type="NCBI Taxonomy" id="945553"/>
    <lineage>
        <taxon>Eukaryota</taxon>
        <taxon>Fungi</taxon>
        <taxon>Dikarya</taxon>
        <taxon>Basidiomycota</taxon>
        <taxon>Agaricomycotina</taxon>
        <taxon>Agaricomycetes</taxon>
        <taxon>Agaricomycetidae</taxon>
        <taxon>Agaricales</taxon>
        <taxon>Agaricineae</taxon>
        <taxon>Strophariaceae</taxon>
        <taxon>Hypholoma</taxon>
    </lineage>
</organism>
<reference evidence="4" key="1">
    <citation type="submission" date="2014-04" db="EMBL/GenBank/DDBJ databases">
        <title>Evolutionary Origins and Diversification of the Mycorrhizal Mutualists.</title>
        <authorList>
            <consortium name="DOE Joint Genome Institute"/>
            <consortium name="Mycorrhizal Genomics Consortium"/>
            <person name="Kohler A."/>
            <person name="Kuo A."/>
            <person name="Nagy L.G."/>
            <person name="Floudas D."/>
            <person name="Copeland A."/>
            <person name="Barry K.W."/>
            <person name="Cichocki N."/>
            <person name="Veneault-Fourrey C."/>
            <person name="LaButti K."/>
            <person name="Lindquist E.A."/>
            <person name="Lipzen A."/>
            <person name="Lundell T."/>
            <person name="Morin E."/>
            <person name="Murat C."/>
            <person name="Riley R."/>
            <person name="Ohm R."/>
            <person name="Sun H."/>
            <person name="Tunlid A."/>
            <person name="Henrissat B."/>
            <person name="Grigoriev I.V."/>
            <person name="Hibbett D.S."/>
            <person name="Martin F."/>
        </authorList>
    </citation>
    <scope>NUCLEOTIDE SEQUENCE [LARGE SCALE GENOMIC DNA]</scope>
    <source>
        <strain evidence="4">FD-334 SS-4</strain>
    </source>
</reference>
<evidence type="ECO:0000313" key="3">
    <source>
        <dbReference type="EMBL" id="KJA20615.1"/>
    </source>
</evidence>
<gene>
    <name evidence="3" type="ORF">HYPSUDRAFT_68349</name>
</gene>
<name>A0A0D2PL10_HYPSF</name>
<keyword evidence="1" id="KW-0175">Coiled coil</keyword>
<proteinExistence type="predicted"/>
<dbReference type="OrthoDB" id="3222645at2759"/>
<sequence>MNGHPYSYQSVSLAQQEISDKWTGTRPRAMSTSRASVDRYVLQGSYGSSIPFQEERLDTGAKTGSKEAFRYRSAYKNNLSHALGSLHGSSYSNKNNSPTTHADDPYGSTGRRYPYTDRPRSTSRYQAKKEEEIITDDFDECEEDMSDTEAKMRRSPYSKPSSMVTPTYSGNSAGNAQPLTHRGRRRAESSAAAPARGPMRPQSRASTPAAHQGHESGMKHGEAKTYLHTNTRDPIARPSAERPHYVLREEYNELSAKLQRSQDELEHSRSEMLTAQNACEALRRSNSALQNELREVKRALGDSLRLSAVRGKELVGSQVFLSKANLLSVSELKQKVARLNDENFQAAAWLAEFLVRREGEWMDDKMQAAYIDHILGKPMLHALTIFAKGAAPTLLVQLILQIFLTWFCCAKIERWQDNNETTNTFLRDMYRKIRCTEEQAVSGRWRAITHTQARISASNWASEVSATLVKILPISGYDPSSYPQSEFEEKLEPIFKAILDLRIALGEHFTSSDIEPYMVPPGRRFDPQIMEDSLADGRLQRENQDLKDVKSDMVVATSGMGLYQWVPSGSRGGSGSYQLVMLPEVIRQSTLNELLQLPPSKESSSRRSTNSKHSRV</sequence>
<feature type="compositionally biased region" description="Polar residues" evidence="2">
    <location>
        <begin position="158"/>
        <end position="178"/>
    </location>
</feature>
<feature type="region of interest" description="Disordered" evidence="2">
    <location>
        <begin position="86"/>
        <end position="130"/>
    </location>
</feature>
<protein>
    <submittedName>
        <fullName evidence="3">Uncharacterized protein</fullName>
    </submittedName>
</protein>
<evidence type="ECO:0000256" key="1">
    <source>
        <dbReference type="SAM" id="Coils"/>
    </source>
</evidence>
<evidence type="ECO:0000313" key="4">
    <source>
        <dbReference type="Proteomes" id="UP000054270"/>
    </source>
</evidence>